<protein>
    <recommendedName>
        <fullName evidence="3">Secreted protein</fullName>
    </recommendedName>
</protein>
<sequence length="73" mass="7698">MWMATGFSIVCAGAVVHAQGGEMQTFFPCSNPACEEGLETLKHEFDTAASSARGAAVRGGNWRESAEDDDACL</sequence>
<evidence type="ECO:0008006" key="3">
    <source>
        <dbReference type="Google" id="ProtNLM"/>
    </source>
</evidence>
<accession>A0ABN0FRG5</accession>
<name>A0ABN0FRG5_9BURK</name>
<comment type="caution">
    <text evidence="1">The sequence shown here is derived from an EMBL/GenBank/DDBJ whole genome shotgun (WGS) entry which is preliminary data.</text>
</comment>
<keyword evidence="2" id="KW-1185">Reference proteome</keyword>
<reference evidence="1 2" key="1">
    <citation type="journal article" date="2012" name="J. Bacteriol.">
        <title>Draft Genome Sequence of the Soil Bacterium Burkholderia terrae Strain BS001, Which Interacts with Fungal Surface Structures.</title>
        <authorList>
            <person name="Nazir R."/>
            <person name="Hansen M.A."/>
            <person name="Sorensen S."/>
            <person name="van Elsas J.D."/>
        </authorList>
    </citation>
    <scope>NUCLEOTIDE SEQUENCE [LARGE SCALE GENOMIC DNA]</scope>
    <source>
        <strain evidence="1 2">BS001</strain>
    </source>
</reference>
<evidence type="ECO:0000313" key="2">
    <source>
        <dbReference type="Proteomes" id="UP000004980"/>
    </source>
</evidence>
<dbReference type="EMBL" id="AKAU01000059">
    <property type="protein sequence ID" value="EIN01358.1"/>
    <property type="molecule type" value="Genomic_DNA"/>
</dbReference>
<organism evidence="1 2">
    <name type="scientific">Paraburkholderia hospita</name>
    <dbReference type="NCBI Taxonomy" id="169430"/>
    <lineage>
        <taxon>Bacteria</taxon>
        <taxon>Pseudomonadati</taxon>
        <taxon>Pseudomonadota</taxon>
        <taxon>Betaproteobacteria</taxon>
        <taxon>Burkholderiales</taxon>
        <taxon>Burkholderiaceae</taxon>
        <taxon>Paraburkholderia</taxon>
    </lineage>
</organism>
<dbReference type="Proteomes" id="UP000004980">
    <property type="component" value="Unassembled WGS sequence"/>
</dbReference>
<evidence type="ECO:0000313" key="1">
    <source>
        <dbReference type="EMBL" id="EIN01358.1"/>
    </source>
</evidence>
<proteinExistence type="predicted"/>
<gene>
    <name evidence="1" type="ORF">WQE_09519</name>
</gene>